<keyword evidence="3" id="KW-1185">Reference proteome</keyword>
<dbReference type="Proteomes" id="UP000561438">
    <property type="component" value="Unassembled WGS sequence"/>
</dbReference>
<comment type="caution">
    <text evidence="2">The sequence shown here is derived from an EMBL/GenBank/DDBJ whole genome shotgun (WGS) entry which is preliminary data.</text>
</comment>
<evidence type="ECO:0000313" key="3">
    <source>
        <dbReference type="Proteomes" id="UP000561438"/>
    </source>
</evidence>
<accession>A0A850H7J5</accession>
<evidence type="ECO:0000313" key="2">
    <source>
        <dbReference type="EMBL" id="NVD46112.1"/>
    </source>
</evidence>
<dbReference type="AlphaFoldDB" id="A0A850H7J5"/>
<organism evidence="2 3">
    <name type="scientific">Qipengyuania atrilutea</name>
    <dbReference type="NCBI Taxonomy" id="2744473"/>
    <lineage>
        <taxon>Bacteria</taxon>
        <taxon>Pseudomonadati</taxon>
        <taxon>Pseudomonadota</taxon>
        <taxon>Alphaproteobacteria</taxon>
        <taxon>Sphingomonadales</taxon>
        <taxon>Erythrobacteraceae</taxon>
        <taxon>Qipengyuania</taxon>
    </lineage>
</organism>
<sequence length="106" mass="12338">MAKLSRRERETIARERLLRLLARHGVATMRIIEQKISDAGPFNQRINPHILTMVRNDLIDEGEVRRFHHAGTTWYRLAGDDAARRARGQNEDGFEPEPDPDDYPDF</sequence>
<protein>
    <submittedName>
        <fullName evidence="2">Uncharacterized protein</fullName>
    </submittedName>
</protein>
<proteinExistence type="predicted"/>
<reference evidence="2 3" key="1">
    <citation type="submission" date="2020-06" db="EMBL/GenBank/DDBJ databases">
        <title>Altererythrobacter sp. HHU K3-1.</title>
        <authorList>
            <person name="Zhang D."/>
            <person name="Xue H."/>
        </authorList>
    </citation>
    <scope>NUCLEOTIDE SEQUENCE [LARGE SCALE GENOMIC DNA]</scope>
    <source>
        <strain evidence="2 3">HHU K3-1</strain>
    </source>
</reference>
<feature type="region of interest" description="Disordered" evidence="1">
    <location>
        <begin position="85"/>
        <end position="106"/>
    </location>
</feature>
<dbReference type="EMBL" id="JABWGV010000009">
    <property type="protein sequence ID" value="NVD46112.1"/>
    <property type="molecule type" value="Genomic_DNA"/>
</dbReference>
<evidence type="ECO:0000256" key="1">
    <source>
        <dbReference type="SAM" id="MobiDB-lite"/>
    </source>
</evidence>
<name>A0A850H7J5_9SPHN</name>
<dbReference type="RefSeq" id="WP_176268341.1">
    <property type="nucleotide sequence ID" value="NZ_JABWGV010000009.1"/>
</dbReference>
<feature type="compositionally biased region" description="Acidic residues" evidence="1">
    <location>
        <begin position="92"/>
        <end position="106"/>
    </location>
</feature>
<gene>
    <name evidence="2" type="ORF">HUV48_13955</name>
</gene>